<dbReference type="OrthoDB" id="9798846at2"/>
<feature type="domain" description="FecR N-terminal" evidence="2">
    <location>
        <begin position="9"/>
        <end position="50"/>
    </location>
</feature>
<gene>
    <name evidence="3" type="ORF">C725_1362</name>
</gene>
<proteinExistence type="predicted"/>
<reference evidence="3 4" key="1">
    <citation type="journal article" date="2013" name="Genome Announc.">
        <title>Draft Genome Sequence of Strain JLT2015T, Belonging to the Family Sphingomonadaceae of the Alphaproteobacteria.</title>
        <authorList>
            <person name="Tang K."/>
            <person name="Liu K."/>
            <person name="Li S."/>
            <person name="Jiao N."/>
        </authorList>
    </citation>
    <scope>NUCLEOTIDE SEQUENCE [LARGE SCALE GENOMIC DNA]</scope>
    <source>
        <strain evidence="3 4">JLT2015</strain>
    </source>
</reference>
<dbReference type="PANTHER" id="PTHR30273">
    <property type="entry name" value="PERIPLASMIC SIGNAL SENSOR AND SIGMA FACTOR ACTIVATOR FECR-RELATED"/>
    <property type="match status" value="1"/>
</dbReference>
<accession>M2TNZ2</accession>
<dbReference type="Pfam" id="PF04773">
    <property type="entry name" value="FecR"/>
    <property type="match status" value="1"/>
</dbReference>
<dbReference type="Pfam" id="PF16220">
    <property type="entry name" value="DUF4880"/>
    <property type="match status" value="1"/>
</dbReference>
<dbReference type="PIRSF" id="PIRSF018266">
    <property type="entry name" value="FecR"/>
    <property type="match status" value="1"/>
</dbReference>
<dbReference type="AlphaFoldDB" id="M2TNZ2"/>
<dbReference type="InterPro" id="IPR006860">
    <property type="entry name" value="FecR"/>
</dbReference>
<dbReference type="PANTHER" id="PTHR30273:SF2">
    <property type="entry name" value="PROTEIN FECR"/>
    <property type="match status" value="1"/>
</dbReference>
<feature type="domain" description="FecR protein" evidence="1">
    <location>
        <begin position="114"/>
        <end position="207"/>
    </location>
</feature>
<dbReference type="Gene3D" id="3.55.50.30">
    <property type="match status" value="1"/>
</dbReference>
<comment type="caution">
    <text evidence="3">The sequence shown here is derived from an EMBL/GenBank/DDBJ whole genome shotgun (WGS) entry which is preliminary data.</text>
</comment>
<organism evidence="3 4">
    <name type="scientific">Pacificimonas flava</name>
    <dbReference type="NCBI Taxonomy" id="1234595"/>
    <lineage>
        <taxon>Bacteria</taxon>
        <taxon>Pseudomonadati</taxon>
        <taxon>Pseudomonadota</taxon>
        <taxon>Alphaproteobacteria</taxon>
        <taxon>Sphingomonadales</taxon>
        <taxon>Sphingosinicellaceae</taxon>
        <taxon>Pacificimonas</taxon>
    </lineage>
</organism>
<evidence type="ECO:0000313" key="4">
    <source>
        <dbReference type="Proteomes" id="UP000011717"/>
    </source>
</evidence>
<sequence length="315" mass="34229">MTQLENIEREAATWLDRMNRSAFTPAEGERFDDWMKADSKHRDAFAEMAAIWYGDELAAACEAADARAQDLSTQHISAGRLPGAKAWRLGGIATALGLCAAGTAIVILPAMPEDFATAPGENRLVELADGSTVELGGNTAMTVQMLPWRRRVDLARGEAYFDVAHEEGRPFRVQVGDASVNVLGTAFLIDRMAEGQSIIGVTRGRVRVGSEAGELDLAADEALRAGPNRLTRIDLEPEQAMIGSEWFLAKDAPLPDLVEKLGRYSTMPIVISPGPASEKRVTGRFNISNVDTTLLLLENAFELKIIEKNGRIHIS</sequence>
<dbReference type="EMBL" id="AMRV01000003">
    <property type="protein sequence ID" value="EMD83461.1"/>
    <property type="molecule type" value="Genomic_DNA"/>
</dbReference>
<protein>
    <submittedName>
        <fullName evidence="3">Transcriptional regulator, putative</fullName>
    </submittedName>
</protein>
<dbReference type="InterPro" id="IPR032623">
    <property type="entry name" value="FecR_N"/>
</dbReference>
<keyword evidence="4" id="KW-1185">Reference proteome</keyword>
<evidence type="ECO:0000259" key="2">
    <source>
        <dbReference type="Pfam" id="PF16220"/>
    </source>
</evidence>
<dbReference type="Proteomes" id="UP000011717">
    <property type="component" value="Unassembled WGS sequence"/>
</dbReference>
<dbReference type="Gene3D" id="2.60.120.1440">
    <property type="match status" value="1"/>
</dbReference>
<evidence type="ECO:0000313" key="3">
    <source>
        <dbReference type="EMBL" id="EMD83461.1"/>
    </source>
</evidence>
<dbReference type="InterPro" id="IPR012373">
    <property type="entry name" value="Ferrdict_sens_TM"/>
</dbReference>
<dbReference type="RefSeq" id="WP_008601214.1">
    <property type="nucleotide sequence ID" value="NZ_AMRV01000003.1"/>
</dbReference>
<name>M2TNZ2_9SPHN</name>
<evidence type="ECO:0000259" key="1">
    <source>
        <dbReference type="Pfam" id="PF04773"/>
    </source>
</evidence>
<dbReference type="GO" id="GO:0016989">
    <property type="term" value="F:sigma factor antagonist activity"/>
    <property type="evidence" value="ECO:0007669"/>
    <property type="project" value="TreeGrafter"/>
</dbReference>